<accession>A0A0A2KWL7</accession>
<dbReference type="HOGENOM" id="CLU_3410721_0_0_1"/>
<dbReference type="PhylomeDB" id="A0A0A2KWL7"/>
<comment type="caution">
    <text evidence="1">The sequence shown here is derived from an EMBL/GenBank/DDBJ whole genome shotgun (WGS) entry which is preliminary data.</text>
</comment>
<keyword evidence="2" id="KW-1185">Reference proteome</keyword>
<dbReference type="Proteomes" id="UP000030104">
    <property type="component" value="Unassembled WGS sequence"/>
</dbReference>
<dbReference type="EMBL" id="JQGA01000948">
    <property type="protein sequence ID" value="KGO71296.1"/>
    <property type="molecule type" value="Genomic_DNA"/>
</dbReference>
<gene>
    <name evidence="1" type="ORF">PITC_062610</name>
</gene>
<dbReference type="AlphaFoldDB" id="A0A0A2KWL7"/>
<evidence type="ECO:0000313" key="2">
    <source>
        <dbReference type="Proteomes" id="UP000030104"/>
    </source>
</evidence>
<reference evidence="1 2" key="1">
    <citation type="journal article" date="2015" name="Mol. Plant Microbe Interact.">
        <title>Genome, transcriptome, and functional analyses of Penicillium expansum provide new insights into secondary metabolism and pathogenicity.</title>
        <authorList>
            <person name="Ballester A.R."/>
            <person name="Marcet-Houben M."/>
            <person name="Levin E."/>
            <person name="Sela N."/>
            <person name="Selma-Lazaro C."/>
            <person name="Carmona L."/>
            <person name="Wisniewski M."/>
            <person name="Droby S."/>
            <person name="Gonzalez-Candelas L."/>
            <person name="Gabaldon T."/>
        </authorList>
    </citation>
    <scope>NUCLEOTIDE SEQUENCE [LARGE SCALE GENOMIC DNA]</scope>
    <source>
        <strain evidence="1 2">PHI-1</strain>
    </source>
</reference>
<sequence>MPQRSILKCDHKSVCLSSSPHTAVADFRR</sequence>
<name>A0A0A2KWL7_PENIT</name>
<evidence type="ECO:0000313" key="1">
    <source>
        <dbReference type="EMBL" id="KGO71296.1"/>
    </source>
</evidence>
<proteinExistence type="predicted"/>
<protein>
    <submittedName>
        <fullName evidence="1">Uncharacterized protein</fullName>
    </submittedName>
</protein>
<organism evidence="1 2">
    <name type="scientific">Penicillium italicum</name>
    <name type="common">Blue mold</name>
    <dbReference type="NCBI Taxonomy" id="40296"/>
    <lineage>
        <taxon>Eukaryota</taxon>
        <taxon>Fungi</taxon>
        <taxon>Dikarya</taxon>
        <taxon>Ascomycota</taxon>
        <taxon>Pezizomycotina</taxon>
        <taxon>Eurotiomycetes</taxon>
        <taxon>Eurotiomycetidae</taxon>
        <taxon>Eurotiales</taxon>
        <taxon>Aspergillaceae</taxon>
        <taxon>Penicillium</taxon>
    </lineage>
</organism>